<dbReference type="SUPFAM" id="SSF56281">
    <property type="entry name" value="Metallo-hydrolase/oxidoreductase"/>
    <property type="match status" value="1"/>
</dbReference>
<dbReference type="RefSeq" id="WP_115920259.1">
    <property type="nucleotide sequence ID" value="NZ_BJYH01000041.1"/>
</dbReference>
<sequence>MKITFKDVGQGDSIILEWEKAGIKKIGIIDCNKKGKLNPVLEHLKILDIEEIDFIILSHPHADHFSGMIDLLNYAESKSIKIKKFAHTLFLLGKDFYKYLNWVEIDTAALEDLQKLVQRTEDLKKSGIILKVSPIIEGWREDLATDIYLKCLSPGQDEATVYMEIVNGEPEKNRKAASSGANYLSTLFCLVKNDNYFLLTSDSELLTFERLLKEKSHEELLEKSLYIGQMPHHGASKNYHKPFWDHVIKTDERHAIASAGENAKYKHPHFEVLNNFYNDGYKIHCTSPYHGSKEFLDHLIELRRLSNQLDSFSTLIDSYTAGDKVFQ</sequence>
<accession>A0ABX9IG31</accession>
<dbReference type="Proteomes" id="UP000256491">
    <property type="component" value="Unassembled WGS sequence"/>
</dbReference>
<reference evidence="2 3" key="1">
    <citation type="journal article" date="2010" name="Syst. Appl. Microbiol.">
        <title>Four new species of Chryseobacterium from the rhizosphere of coastal sand dune plants, Chryseobacterium elymi sp. nov., Chryseobacterium hagamense sp. nov., Chryseobacterium lathyri sp. nov. and Chryseobacterium rhizosphaerae sp. nov.</title>
        <authorList>
            <person name="Cho S.H."/>
            <person name="Lee K.S."/>
            <person name="Shin D.S."/>
            <person name="Han J.H."/>
            <person name="Park K.S."/>
            <person name="Lee C.H."/>
            <person name="Park K.H."/>
            <person name="Kim S.B."/>
        </authorList>
    </citation>
    <scope>NUCLEOTIDE SEQUENCE [LARGE SCALE GENOMIC DNA]</scope>
    <source>
        <strain evidence="2 3">KCTC 22548</strain>
    </source>
</reference>
<comment type="caution">
    <text evidence="2">The sequence shown here is derived from an EMBL/GenBank/DDBJ whole genome shotgun (WGS) entry which is preliminary data.</text>
</comment>
<name>A0ABX9IG31_9FLAO</name>
<proteinExistence type="predicted"/>
<organism evidence="2 3">
    <name type="scientific">Chryseobacterium rhizosphaerae</name>
    <dbReference type="NCBI Taxonomy" id="395937"/>
    <lineage>
        <taxon>Bacteria</taxon>
        <taxon>Pseudomonadati</taxon>
        <taxon>Bacteroidota</taxon>
        <taxon>Flavobacteriia</taxon>
        <taxon>Flavobacteriales</taxon>
        <taxon>Weeksellaceae</taxon>
        <taxon>Chryseobacterium group</taxon>
        <taxon>Chryseobacterium</taxon>
    </lineage>
</organism>
<evidence type="ECO:0000313" key="2">
    <source>
        <dbReference type="EMBL" id="REC72651.1"/>
    </source>
</evidence>
<gene>
    <name evidence="2" type="ORF">DRF57_19035</name>
</gene>
<protein>
    <recommendedName>
        <fullName evidence="1">Metallo-beta-lactamase domain-containing protein</fullName>
    </recommendedName>
</protein>
<dbReference type="Gene3D" id="3.60.15.10">
    <property type="entry name" value="Ribonuclease Z/Hydroxyacylglutathione hydrolase-like"/>
    <property type="match status" value="1"/>
</dbReference>
<evidence type="ECO:0000259" key="1">
    <source>
        <dbReference type="Pfam" id="PF00753"/>
    </source>
</evidence>
<dbReference type="PANTHER" id="PTHR30619">
    <property type="entry name" value="DNA INTERNALIZATION/COMPETENCE PROTEIN COMEC/REC2"/>
    <property type="match status" value="1"/>
</dbReference>
<dbReference type="InterPro" id="IPR001279">
    <property type="entry name" value="Metallo-B-lactamas"/>
</dbReference>
<dbReference type="PANTHER" id="PTHR30619:SF1">
    <property type="entry name" value="RECOMBINATION PROTEIN 2"/>
    <property type="match status" value="1"/>
</dbReference>
<keyword evidence="3" id="KW-1185">Reference proteome</keyword>
<dbReference type="InterPro" id="IPR036866">
    <property type="entry name" value="RibonucZ/Hydroxyglut_hydro"/>
</dbReference>
<dbReference type="Pfam" id="PF00753">
    <property type="entry name" value="Lactamase_B"/>
    <property type="match status" value="1"/>
</dbReference>
<dbReference type="EMBL" id="QNUF01000027">
    <property type="protein sequence ID" value="REC72651.1"/>
    <property type="molecule type" value="Genomic_DNA"/>
</dbReference>
<feature type="domain" description="Metallo-beta-lactamase" evidence="1">
    <location>
        <begin position="44"/>
        <end position="96"/>
    </location>
</feature>
<evidence type="ECO:0000313" key="3">
    <source>
        <dbReference type="Proteomes" id="UP000256491"/>
    </source>
</evidence>
<dbReference type="InterPro" id="IPR052159">
    <property type="entry name" value="Competence_DNA_uptake"/>
</dbReference>